<keyword evidence="7" id="KW-0472">Membrane</keyword>
<dbReference type="PANTHER" id="PTHR43531:SF14">
    <property type="entry name" value="METHYL-ACCEPTING CHEMOTAXIS PROTEIN I-RELATED"/>
    <property type="match status" value="1"/>
</dbReference>
<feature type="transmembrane region" description="Helical" evidence="7">
    <location>
        <begin position="199"/>
        <end position="220"/>
    </location>
</feature>
<evidence type="ECO:0000256" key="7">
    <source>
        <dbReference type="SAM" id="Phobius"/>
    </source>
</evidence>
<dbReference type="Pfam" id="PF00015">
    <property type="entry name" value="MCPsignal"/>
    <property type="match status" value="1"/>
</dbReference>
<evidence type="ECO:0000259" key="9">
    <source>
        <dbReference type="PROSITE" id="PS50885"/>
    </source>
</evidence>
<dbReference type="Gene3D" id="6.10.340.10">
    <property type="match status" value="1"/>
</dbReference>
<protein>
    <submittedName>
        <fullName evidence="10">HAMP domain-containing protein</fullName>
    </submittedName>
</protein>
<dbReference type="InterPro" id="IPR003660">
    <property type="entry name" value="HAMP_dom"/>
</dbReference>
<proteinExistence type="inferred from homology"/>
<evidence type="ECO:0000256" key="4">
    <source>
        <dbReference type="ARBA" id="ARBA00023224"/>
    </source>
</evidence>
<evidence type="ECO:0000313" key="11">
    <source>
        <dbReference type="Proteomes" id="UP000183569"/>
    </source>
</evidence>
<accession>A0A1G4XCH6</accession>
<dbReference type="PRINTS" id="PR00260">
    <property type="entry name" value="CHEMTRNSDUCR"/>
</dbReference>
<evidence type="ECO:0000256" key="2">
    <source>
        <dbReference type="ARBA" id="ARBA00022481"/>
    </source>
</evidence>
<comment type="subcellular location">
    <subcellularLocation>
        <location evidence="1">Cell inner membrane</location>
        <topology evidence="1">Multi-pass membrane protein</topology>
    </subcellularLocation>
</comment>
<dbReference type="GO" id="GO:0004888">
    <property type="term" value="F:transmembrane signaling receptor activity"/>
    <property type="evidence" value="ECO:0007669"/>
    <property type="project" value="InterPro"/>
</dbReference>
<reference evidence="10 11" key="1">
    <citation type="submission" date="2016-10" db="EMBL/GenBank/DDBJ databases">
        <authorList>
            <person name="Varghese N."/>
            <person name="Submissions S."/>
        </authorList>
    </citation>
    <scope>NUCLEOTIDE SEQUENCE [LARGE SCALE GENOMIC DNA]</scope>
    <source>
        <strain evidence="10 11">CGMCC 1.12102</strain>
    </source>
</reference>
<gene>
    <name evidence="10" type="ORF">SAMN02927897_00354</name>
</gene>
<dbReference type="FunFam" id="1.10.287.950:FF:000001">
    <property type="entry name" value="Methyl-accepting chemotaxis sensory transducer"/>
    <property type="match status" value="1"/>
</dbReference>
<dbReference type="CDD" id="cd11386">
    <property type="entry name" value="MCP_signal"/>
    <property type="match status" value="1"/>
</dbReference>
<dbReference type="SMART" id="SM00283">
    <property type="entry name" value="MA"/>
    <property type="match status" value="1"/>
</dbReference>
<evidence type="ECO:0000256" key="5">
    <source>
        <dbReference type="ARBA" id="ARBA00029447"/>
    </source>
</evidence>
<keyword evidence="7" id="KW-0812">Transmembrane</keyword>
<keyword evidence="2" id="KW-0488">Methylation</keyword>
<name>A0A1G4XCH6_9ENTR</name>
<feature type="domain" description="Methyl-accepting transducer" evidence="8">
    <location>
        <begin position="278"/>
        <end position="507"/>
    </location>
</feature>
<dbReference type="SUPFAM" id="SSF58104">
    <property type="entry name" value="Methyl-accepting chemotaxis protein (MCP) signaling domain"/>
    <property type="match status" value="1"/>
</dbReference>
<keyword evidence="7" id="KW-1133">Transmembrane helix</keyword>
<dbReference type="Gene3D" id="1.10.287.950">
    <property type="entry name" value="Methyl-accepting chemotaxis protein"/>
    <property type="match status" value="1"/>
</dbReference>
<dbReference type="CDD" id="cd06225">
    <property type="entry name" value="HAMP"/>
    <property type="match status" value="1"/>
</dbReference>
<dbReference type="EMBL" id="FMUI01000002">
    <property type="protein sequence ID" value="SCX38654.1"/>
    <property type="molecule type" value="Genomic_DNA"/>
</dbReference>
<dbReference type="InterPro" id="IPR004089">
    <property type="entry name" value="MCPsignal_dom"/>
</dbReference>
<dbReference type="Pfam" id="PF00672">
    <property type="entry name" value="HAMP"/>
    <property type="match status" value="1"/>
</dbReference>
<evidence type="ECO:0000256" key="6">
    <source>
        <dbReference type="PROSITE-ProRule" id="PRU00284"/>
    </source>
</evidence>
<dbReference type="GO" id="GO:0007165">
    <property type="term" value="P:signal transduction"/>
    <property type="evidence" value="ECO:0007669"/>
    <property type="project" value="UniProtKB-KW"/>
</dbReference>
<dbReference type="GeneID" id="23843650"/>
<comment type="similarity">
    <text evidence="5">Belongs to the methyl-accepting chemotaxis (MCP) protein family.</text>
</comment>
<evidence type="ECO:0000256" key="3">
    <source>
        <dbReference type="ARBA" id="ARBA00022500"/>
    </source>
</evidence>
<evidence type="ECO:0000259" key="8">
    <source>
        <dbReference type="PROSITE" id="PS50111"/>
    </source>
</evidence>
<evidence type="ECO:0000313" key="10">
    <source>
        <dbReference type="EMBL" id="SCX38654.1"/>
    </source>
</evidence>
<dbReference type="PROSITE" id="PS50885">
    <property type="entry name" value="HAMP"/>
    <property type="match status" value="1"/>
</dbReference>
<dbReference type="Proteomes" id="UP000183569">
    <property type="component" value="Unassembled WGS sequence"/>
</dbReference>
<sequence>MKLNHLTIGQRLGFLAAILLLATLFMGIRGLSINASGLVQNQQIMATEKVVAESIDTARNAQVQFKIQVQEWKNTLLRGTQGQQAFDKYKNAFVEQSQKTQALLKTLSELLPQIGLPNTEAIKTINLHAELESHYLAALQQYNVQDATSAQRVDHLVTGIDREPTRMIDEMVASTLKQAELIRAQTEASNHEHYQQTRLMLMLVMAFTLMVGMLITWWLIRSITHPLAQAVSVARNVAAGDLQSAIVVSGRDETAELMHALQEMNGNLTRIVTGVRSGTETIAGASQQIASGSRELSSRNEAQASALEQTAASMEELTSVVKNNAENSRVASDITREATRVANQGGEVVEQVVTTMSEINLLSGEISNIIGVIDSIAFQTNILALNAAVEAARAGTEGRGFAVVAAEVRALAQRSATAAKEISDLIQRSVSRIDEGNKLVKNAGNAMEEIMQSVGRVSQLVETISLASNEQSTGIDQVHIAITQMDAATQQNATLSQESSAAAHAMQQQAENLLAMVQIFKLHEQRTPA</sequence>
<organism evidence="10 11">
    <name type="scientific">Kosakonia sacchari</name>
    <dbReference type="NCBI Taxonomy" id="1158459"/>
    <lineage>
        <taxon>Bacteria</taxon>
        <taxon>Pseudomonadati</taxon>
        <taxon>Pseudomonadota</taxon>
        <taxon>Gammaproteobacteria</taxon>
        <taxon>Enterobacterales</taxon>
        <taxon>Enterobacteriaceae</taxon>
        <taxon>Kosakonia</taxon>
    </lineage>
</organism>
<feature type="domain" description="HAMP" evidence="9">
    <location>
        <begin position="221"/>
        <end position="273"/>
    </location>
</feature>
<keyword evidence="3" id="KW-0145">Chemotaxis</keyword>
<dbReference type="InterPro" id="IPR051310">
    <property type="entry name" value="MCP_chemotaxis"/>
</dbReference>
<keyword evidence="4 6" id="KW-0807">Transducer</keyword>
<dbReference type="InterPro" id="IPR004090">
    <property type="entry name" value="Chemotax_Me-accpt_rcpt"/>
</dbReference>
<comment type="caution">
    <text evidence="10">The sequence shown here is derived from an EMBL/GenBank/DDBJ whole genome shotgun (WGS) entry which is preliminary data.</text>
</comment>
<dbReference type="PROSITE" id="PS50111">
    <property type="entry name" value="CHEMOTAXIS_TRANSDUC_2"/>
    <property type="match status" value="1"/>
</dbReference>
<dbReference type="AlphaFoldDB" id="A0A1G4XCH6"/>
<dbReference type="SMART" id="SM00304">
    <property type="entry name" value="HAMP"/>
    <property type="match status" value="1"/>
</dbReference>
<dbReference type="RefSeq" id="WP_017456485.1">
    <property type="nucleotide sequence ID" value="NZ_FMUI01000002.1"/>
</dbReference>
<evidence type="ECO:0000256" key="1">
    <source>
        <dbReference type="ARBA" id="ARBA00004429"/>
    </source>
</evidence>
<dbReference type="GO" id="GO:0006935">
    <property type="term" value="P:chemotaxis"/>
    <property type="evidence" value="ECO:0007669"/>
    <property type="project" value="UniProtKB-KW"/>
</dbReference>
<dbReference type="GO" id="GO:0005886">
    <property type="term" value="C:plasma membrane"/>
    <property type="evidence" value="ECO:0007669"/>
    <property type="project" value="UniProtKB-SubCell"/>
</dbReference>
<dbReference type="PANTHER" id="PTHR43531">
    <property type="entry name" value="PROTEIN ICFG"/>
    <property type="match status" value="1"/>
</dbReference>
<feature type="transmembrane region" description="Helical" evidence="7">
    <location>
        <begin position="12"/>
        <end position="31"/>
    </location>
</feature>